<dbReference type="SUPFAM" id="SSF53335">
    <property type="entry name" value="S-adenosyl-L-methionine-dependent methyltransferases"/>
    <property type="match status" value="1"/>
</dbReference>
<dbReference type="InterPro" id="IPR019257">
    <property type="entry name" value="MeTrfase_dom"/>
</dbReference>
<dbReference type="NCBIfam" id="TIGR03438">
    <property type="entry name" value="egtD_ergothio"/>
    <property type="match status" value="1"/>
</dbReference>
<dbReference type="AlphaFoldDB" id="A0A149PIB6"/>
<dbReference type="EMBL" id="LRBG01000035">
    <property type="protein sequence ID" value="KXU84768.1"/>
    <property type="molecule type" value="Genomic_DNA"/>
</dbReference>
<accession>A0A149PIB6</accession>
<dbReference type="PANTHER" id="PTHR43397:SF1">
    <property type="entry name" value="ERGOTHIONEINE BIOSYNTHESIS PROTEIN 1"/>
    <property type="match status" value="1"/>
</dbReference>
<dbReference type="InterPro" id="IPR051128">
    <property type="entry name" value="EgtD_Methyltrsf_superfamily"/>
</dbReference>
<gene>
    <name evidence="4" type="ORF">CI15_20900</name>
</gene>
<dbReference type="Pfam" id="PF10017">
    <property type="entry name" value="Methyltransf_33"/>
    <property type="match status" value="1"/>
</dbReference>
<dbReference type="RefSeq" id="WP_062130473.1">
    <property type="nucleotide sequence ID" value="NZ_LRBG01000035.1"/>
</dbReference>
<keyword evidence="2 4" id="KW-0808">Transferase</keyword>
<reference evidence="4 5" key="1">
    <citation type="journal article" date="2015" name="Int. J. Syst. Evol. Microbiol.">
        <title>Burkholderia monticola sp. nov., isolated from mountain soil.</title>
        <authorList>
            <person name="Baek I."/>
            <person name="Seo B."/>
            <person name="Lee I."/>
            <person name="Yi H."/>
            <person name="Chun J."/>
        </authorList>
    </citation>
    <scope>NUCLEOTIDE SEQUENCE [LARGE SCALE GENOMIC DNA]</scope>
    <source>
        <strain evidence="4 5">JC2948</strain>
    </source>
</reference>
<evidence type="ECO:0000313" key="4">
    <source>
        <dbReference type="EMBL" id="KXU84768.1"/>
    </source>
</evidence>
<dbReference type="Gene3D" id="3.40.50.150">
    <property type="entry name" value="Vaccinia Virus protein VP39"/>
    <property type="match status" value="1"/>
</dbReference>
<comment type="caution">
    <text evidence="4">The sequence shown here is derived from an EMBL/GenBank/DDBJ whole genome shotgun (WGS) entry which is preliminary data.</text>
</comment>
<proteinExistence type="predicted"/>
<evidence type="ECO:0000259" key="3">
    <source>
        <dbReference type="Pfam" id="PF10017"/>
    </source>
</evidence>
<keyword evidence="1 4" id="KW-0489">Methyltransferase</keyword>
<feature type="domain" description="Histidine-specific methyltransferase SAM-dependent" evidence="3">
    <location>
        <begin position="19"/>
        <end position="324"/>
    </location>
</feature>
<protein>
    <submittedName>
        <fullName evidence="4">Dimethylhistidine N-methyltransferase</fullName>
    </submittedName>
</protein>
<name>A0A149PIB6_9BURK</name>
<dbReference type="InterPro" id="IPR035094">
    <property type="entry name" value="EgtD"/>
</dbReference>
<keyword evidence="5" id="KW-1185">Reference proteome</keyword>
<organism evidence="4 5">
    <name type="scientific">Paraburkholderia monticola</name>
    <dbReference type="NCBI Taxonomy" id="1399968"/>
    <lineage>
        <taxon>Bacteria</taxon>
        <taxon>Pseudomonadati</taxon>
        <taxon>Pseudomonadota</taxon>
        <taxon>Betaproteobacteria</taxon>
        <taxon>Burkholderiales</taxon>
        <taxon>Burkholderiaceae</taxon>
        <taxon>Paraburkholderia</taxon>
    </lineage>
</organism>
<dbReference type="STRING" id="1399968.CI15_20900"/>
<dbReference type="PIRSF" id="PIRSF018005">
    <property type="entry name" value="UCP018005"/>
    <property type="match status" value="1"/>
</dbReference>
<dbReference type="InterPro" id="IPR029063">
    <property type="entry name" value="SAM-dependent_MTases_sf"/>
</dbReference>
<evidence type="ECO:0000256" key="2">
    <source>
        <dbReference type="ARBA" id="ARBA00022679"/>
    </source>
</evidence>
<dbReference type="GO" id="GO:0008168">
    <property type="term" value="F:methyltransferase activity"/>
    <property type="evidence" value="ECO:0007669"/>
    <property type="project" value="UniProtKB-KW"/>
</dbReference>
<sequence length="327" mass="36279">MTQPALSLSNSPSELRRAFAAEVYAGLTHSPQKELPSKYLYDEVGSALFEVITVLPEYGVTRAEERLLTKHAADIVEHLPHDVTVAELGSGSGRKTRRILEALCKKRPTSYCPIEISRSALQLCRRELGDIERISIVGYERDYLAGLAEVSRQRAPGDRLLVLFLGSTIGNFGRLAATRFLRDIRNMLAPGDALLLGTDLIKPTPMLVAAYDDAVGVTASFNLNLLARINRELDGDFPLEAFEHVARFNPDARSIEMHLRAKRDITAHVRAAKLTVSLKAGETIWTESSHKYRAEELPAIADDAGFVCSHQWIEDEWGFAESLLLAR</sequence>
<dbReference type="PANTHER" id="PTHR43397">
    <property type="entry name" value="ERGOTHIONEINE BIOSYNTHESIS PROTEIN 1"/>
    <property type="match status" value="1"/>
</dbReference>
<evidence type="ECO:0000256" key="1">
    <source>
        <dbReference type="ARBA" id="ARBA00022603"/>
    </source>
</evidence>
<dbReference type="GO" id="GO:0032259">
    <property type="term" value="P:methylation"/>
    <property type="evidence" value="ECO:0007669"/>
    <property type="project" value="UniProtKB-KW"/>
</dbReference>
<dbReference type="InterPro" id="IPR017804">
    <property type="entry name" value="MeTrfase_EgtD-like"/>
</dbReference>
<dbReference type="OrthoDB" id="5289726at2"/>
<dbReference type="Proteomes" id="UP000075613">
    <property type="component" value="Unassembled WGS sequence"/>
</dbReference>
<evidence type="ECO:0000313" key="5">
    <source>
        <dbReference type="Proteomes" id="UP000075613"/>
    </source>
</evidence>